<feature type="domain" description="BACON" evidence="4">
    <location>
        <begin position="198"/>
        <end position="269"/>
    </location>
</feature>
<reference evidence="5 6" key="1">
    <citation type="journal article" date="2016" name="Genome Announc.">
        <title>First Complete Genome Sequence of a Subdivision 6 Acidobacterium Strain.</title>
        <authorList>
            <person name="Huang S."/>
            <person name="Vieira S."/>
            <person name="Bunk B."/>
            <person name="Riedel T."/>
            <person name="Sproer C."/>
            <person name="Overmann J."/>
        </authorList>
    </citation>
    <scope>NUCLEOTIDE SEQUENCE [LARGE SCALE GENOMIC DNA]</scope>
    <source>
        <strain evidence="6">DSM 100886 HEG_-6_39</strain>
    </source>
</reference>
<feature type="domain" description="BACON" evidence="3">
    <location>
        <begin position="139"/>
        <end position="191"/>
    </location>
</feature>
<dbReference type="InterPro" id="IPR036698">
    <property type="entry name" value="TM1070-like_sf"/>
</dbReference>
<proteinExistence type="predicted"/>
<feature type="domain" description="BACON" evidence="3">
    <location>
        <begin position="77"/>
        <end position="129"/>
    </location>
</feature>
<evidence type="ECO:0000256" key="2">
    <source>
        <dbReference type="SAM" id="Phobius"/>
    </source>
</evidence>
<gene>
    <name evidence="5" type="ORF">LuPra_02305</name>
</gene>
<dbReference type="Gene3D" id="2.60.290.11">
    <property type="entry name" value="TM1070-like"/>
    <property type="match status" value="2"/>
</dbReference>
<evidence type="ECO:0000313" key="5">
    <source>
        <dbReference type="EMBL" id="AMY09094.1"/>
    </source>
</evidence>
<dbReference type="OrthoDB" id="135775at2"/>
<reference evidence="6" key="2">
    <citation type="submission" date="2016-04" db="EMBL/GenBank/DDBJ databases">
        <title>First Complete Genome Sequence of a Subdivision 6 Acidobacterium.</title>
        <authorList>
            <person name="Huang S."/>
            <person name="Vieira S."/>
            <person name="Bunk B."/>
            <person name="Riedel T."/>
            <person name="Sproeer C."/>
            <person name="Overmann J."/>
        </authorList>
    </citation>
    <scope>NUCLEOTIDE SEQUENCE [LARGE SCALE GENOMIC DNA]</scope>
    <source>
        <strain evidence="6">DSM 100886 HEG_-6_39</strain>
    </source>
</reference>
<feature type="domain" description="BACON" evidence="3">
    <location>
        <begin position="397"/>
        <end position="449"/>
    </location>
</feature>
<evidence type="ECO:0000259" key="3">
    <source>
        <dbReference type="Pfam" id="PF13004"/>
    </source>
</evidence>
<keyword evidence="2" id="KW-0472">Membrane</keyword>
<organism evidence="5 6">
    <name type="scientific">Luteitalea pratensis</name>
    <dbReference type="NCBI Taxonomy" id="1855912"/>
    <lineage>
        <taxon>Bacteria</taxon>
        <taxon>Pseudomonadati</taxon>
        <taxon>Acidobacteriota</taxon>
        <taxon>Vicinamibacteria</taxon>
        <taxon>Vicinamibacterales</taxon>
        <taxon>Vicinamibacteraceae</taxon>
        <taxon>Luteitalea</taxon>
    </lineage>
</organism>
<evidence type="ECO:0000259" key="4">
    <source>
        <dbReference type="Pfam" id="PF19190"/>
    </source>
</evidence>
<protein>
    <recommendedName>
        <fullName evidence="3 4">BACON domain-containing protein</fullName>
    </recommendedName>
</protein>
<dbReference type="InterPro" id="IPR024361">
    <property type="entry name" value="BACON"/>
</dbReference>
<dbReference type="Pfam" id="PF19190">
    <property type="entry name" value="BACON_2"/>
    <property type="match status" value="3"/>
</dbReference>
<dbReference type="Proteomes" id="UP000076079">
    <property type="component" value="Chromosome"/>
</dbReference>
<name>A0A143PMT9_LUTPR</name>
<feature type="transmembrane region" description="Helical" evidence="2">
    <location>
        <begin position="20"/>
        <end position="43"/>
    </location>
</feature>
<keyword evidence="2" id="KW-1133">Transmembrane helix</keyword>
<dbReference type="Gene3D" id="2.60.40.10">
    <property type="entry name" value="Immunoglobulins"/>
    <property type="match status" value="7"/>
</dbReference>
<feature type="domain" description="BACON" evidence="4">
    <location>
        <begin position="563"/>
        <end position="602"/>
    </location>
</feature>
<feature type="domain" description="BACON" evidence="3">
    <location>
        <begin position="311"/>
        <end position="363"/>
    </location>
</feature>
<keyword evidence="2" id="KW-0812">Transmembrane</keyword>
<dbReference type="AlphaFoldDB" id="A0A143PMT9"/>
<dbReference type="InterPro" id="IPR013783">
    <property type="entry name" value="Ig-like_fold"/>
</dbReference>
<dbReference type="PATRIC" id="fig|1813736.3.peg.2419"/>
<sequence>MTRITPVQRTIALRRSRRFLGNVVIALGLVLAGVVTLGVAAIASSADHVTVDTTAIFVSGDEQTRPIHVTASSSRATWSAATSTAWLTLSPAAGSGNGTVMLTAAPNPTALPRTAIVTIAGRQVTVTQDGAVPSSASTPWTVADAPAWLTVSPGSGTGSGAVTLTAAPNMSVQPRTATVTIAGRPVTVTQDGAIPAFAVTPGTWSADANGGLQNVGLTSSIDDAPWTASSDRTWMMVSPGAGAGSGTLALTIAANASVLPRTATATIAGRLVIVTQAGAVPDFGVTPRTWNAAAGGGTQGIAVASSPGDASWTASSDRAWLSLSPAAGTGPGGVTLTVAPTTSAQPRTATAMIAGQAVIVTQAGAVPNFAITQGTWGVAAGGGTRSLAVASSLGDAPWTASSNQAWLSLSPAAGTGPGAVTLTAAPTASAQPRTATATIAGQAVIVTQAGAVATFAVTPGSSNVSADGGTHGVTVTSSLADAPWTAASDVPWLSVSPTSATGSGMVTVMAAAAAGQLGRTGTLTIAGRTVAVSQTGHQPVPQPGPQPTATISEPSWVAPTNGGSREITLEVPDATSWEVSTDAPWITISPARGSGHGSVTIAAMPAGSVLSGFSITGQEAAAALDIPDGASTMTVSQFHAGAVRTGTVVFAPVAPAASYTRYLAEGATSSMFDTRLALFNPGTTADVATVSFLRDGQAPLDYRIALPPQQRVTLWPKSIAGLESAEFSTTVTAAVPVVVDRTMTWDASGYGAHAETAAVAPSPTWYLAEGATHSGFALFYLLQNPGDTATTVRVRYLRATGAPLEKDYRLAARSRSNIWVNVEEFPGLGQALASAEFSAVISSLDQTPIIVERAMYRSSPDRPFDAGHVSMGVSTPSTRWFMAEGRTGPFFDQFVLIANPTDTPADVRVTYLLDTGQTYTKTMMAPASARSGIWVDYDEIPGVAGHPLADVALSTTVESLNGVPLVVERTMWWPGDGTTWYEAHNSSGATETGTKWAMAEGEVGGSRNAQTYVLIANTSTWQGRARVTVLFEDGTSRTSIYPLRPQSRTSAAIGPDFGAAVEGKRFSVIVESLGATDGAPVPQVVVERAMYSDAGGVPMAAGTNALATKLQ</sequence>
<dbReference type="KEGG" id="abac:LuPra_02305"/>
<keyword evidence="6" id="KW-1185">Reference proteome</keyword>
<accession>A0A143PMT9</accession>
<evidence type="ECO:0000313" key="6">
    <source>
        <dbReference type="Proteomes" id="UP000076079"/>
    </source>
</evidence>
<dbReference type="CDD" id="cd14948">
    <property type="entry name" value="BACON"/>
    <property type="match status" value="6"/>
</dbReference>
<evidence type="ECO:0000256" key="1">
    <source>
        <dbReference type="SAM" id="MobiDB-lite"/>
    </source>
</evidence>
<feature type="domain" description="BACON" evidence="4">
    <location>
        <begin position="455"/>
        <end position="538"/>
    </location>
</feature>
<dbReference type="EMBL" id="CP015136">
    <property type="protein sequence ID" value="AMY09094.1"/>
    <property type="molecule type" value="Genomic_DNA"/>
</dbReference>
<feature type="region of interest" description="Disordered" evidence="1">
    <location>
        <begin position="535"/>
        <end position="563"/>
    </location>
</feature>
<dbReference type="Pfam" id="PF13004">
    <property type="entry name" value="BACON"/>
    <property type="match status" value="4"/>
</dbReference>
<dbReference type="STRING" id="1855912.LuPra_02305"/>